<evidence type="ECO:0008006" key="3">
    <source>
        <dbReference type="Google" id="ProtNLM"/>
    </source>
</evidence>
<dbReference type="SUPFAM" id="SSF51316">
    <property type="entry name" value="Mss4-like"/>
    <property type="match status" value="1"/>
</dbReference>
<dbReference type="Proteomes" id="UP001160390">
    <property type="component" value="Unassembled WGS sequence"/>
</dbReference>
<sequence>MTLPDEALTLTGGCSCGVIRYRVDIPAAATRPLSPFVPESVGTKMPYALTCHCNDCRMASGTLLPATLMQIPETMIRVSVLPRTGSEKSNIITGRFLDCTKDDFDADAADAGRPPYLPAGDVLRATQPQDSEKTWLRFFHSLDCGRSFSRSFCGRCGTEVCFHYALAAEWCHEGKLPDGWSDVFDITTGSLDRSFVGVDWLAPDAETNFKHGSAFGKSVSATGKWLKDTVKMKALGPDEGFVDEEELAELAKAKEGLSPELLKLTADGNITA</sequence>
<dbReference type="AlphaFoldDB" id="A0AA35MH34"/>
<comment type="caution">
    <text evidence="1">The sequence shown here is derived from an EMBL/GenBank/DDBJ whole genome shotgun (WGS) entry which is preliminary data.</text>
</comment>
<organism evidence="1 2">
    <name type="scientific">Clonostachys chloroleuca</name>
    <dbReference type="NCBI Taxonomy" id="1926264"/>
    <lineage>
        <taxon>Eukaryota</taxon>
        <taxon>Fungi</taxon>
        <taxon>Dikarya</taxon>
        <taxon>Ascomycota</taxon>
        <taxon>Pezizomycotina</taxon>
        <taxon>Sordariomycetes</taxon>
        <taxon>Hypocreomycetidae</taxon>
        <taxon>Hypocreales</taxon>
        <taxon>Bionectriaceae</taxon>
        <taxon>Clonostachys</taxon>
    </lineage>
</organism>
<reference evidence="1" key="1">
    <citation type="submission" date="2023-01" db="EMBL/GenBank/DDBJ databases">
        <authorList>
            <person name="Piombo E."/>
        </authorList>
    </citation>
    <scope>NUCLEOTIDE SEQUENCE</scope>
</reference>
<gene>
    <name evidence="1" type="ORF">CCHLO57077_00003547</name>
</gene>
<protein>
    <recommendedName>
        <fullName evidence="3">CENP-V/GFA domain-containing protein</fullName>
    </recommendedName>
</protein>
<keyword evidence="2" id="KW-1185">Reference proteome</keyword>
<evidence type="ECO:0000313" key="2">
    <source>
        <dbReference type="Proteomes" id="UP001160390"/>
    </source>
</evidence>
<evidence type="ECO:0000313" key="1">
    <source>
        <dbReference type="EMBL" id="CAI6097043.1"/>
    </source>
</evidence>
<accession>A0AA35MH34</accession>
<dbReference type="InterPro" id="IPR011057">
    <property type="entry name" value="Mss4-like_sf"/>
</dbReference>
<proteinExistence type="predicted"/>
<dbReference type="Gene3D" id="2.170.150.70">
    <property type="match status" value="1"/>
</dbReference>
<dbReference type="EMBL" id="CABFNP030001284">
    <property type="protein sequence ID" value="CAI6097043.1"/>
    <property type="molecule type" value="Genomic_DNA"/>
</dbReference>
<name>A0AA35MH34_9HYPO</name>